<sequence length="57" mass="6346">MSAVDLSLRGLLLIGVLCFLAGTAFLGAIYLTWRREEQARECPWDIGDLFGEDGRDD</sequence>
<dbReference type="STRING" id="46177.SAMN05660976_08525"/>
<dbReference type="AlphaFoldDB" id="A0A1H8K4X7"/>
<evidence type="ECO:0000313" key="3">
    <source>
        <dbReference type="Proteomes" id="UP000198953"/>
    </source>
</evidence>
<evidence type="ECO:0000313" key="2">
    <source>
        <dbReference type="EMBL" id="SEN88013.1"/>
    </source>
</evidence>
<keyword evidence="3" id="KW-1185">Reference proteome</keyword>
<keyword evidence="1" id="KW-0812">Transmembrane</keyword>
<feature type="transmembrane region" description="Helical" evidence="1">
    <location>
        <begin position="12"/>
        <end position="33"/>
    </location>
</feature>
<reference evidence="2 3" key="1">
    <citation type="submission" date="2016-10" db="EMBL/GenBank/DDBJ databases">
        <authorList>
            <person name="de Groot N.N."/>
        </authorList>
    </citation>
    <scope>NUCLEOTIDE SEQUENCE [LARGE SCALE GENOMIC DNA]</scope>
    <source>
        <strain evidence="2 3">DSM 43357</strain>
    </source>
</reference>
<keyword evidence="1" id="KW-0472">Membrane</keyword>
<organism evidence="2 3">
    <name type="scientific">Nonomuraea pusilla</name>
    <dbReference type="NCBI Taxonomy" id="46177"/>
    <lineage>
        <taxon>Bacteria</taxon>
        <taxon>Bacillati</taxon>
        <taxon>Actinomycetota</taxon>
        <taxon>Actinomycetes</taxon>
        <taxon>Streptosporangiales</taxon>
        <taxon>Streptosporangiaceae</taxon>
        <taxon>Nonomuraea</taxon>
    </lineage>
</organism>
<proteinExistence type="predicted"/>
<name>A0A1H8K4X7_9ACTN</name>
<dbReference type="Proteomes" id="UP000198953">
    <property type="component" value="Unassembled WGS sequence"/>
</dbReference>
<gene>
    <name evidence="2" type="ORF">SAMN05660976_08525</name>
</gene>
<evidence type="ECO:0000256" key="1">
    <source>
        <dbReference type="SAM" id="Phobius"/>
    </source>
</evidence>
<keyword evidence="1" id="KW-1133">Transmembrane helix</keyword>
<dbReference type="EMBL" id="FOBF01000050">
    <property type="protein sequence ID" value="SEN88013.1"/>
    <property type="molecule type" value="Genomic_DNA"/>
</dbReference>
<dbReference type="RefSeq" id="WP_177227760.1">
    <property type="nucleotide sequence ID" value="NZ_FOBF01000050.1"/>
</dbReference>
<accession>A0A1H8K4X7</accession>
<protein>
    <submittedName>
        <fullName evidence="2">Uncharacterized protein</fullName>
    </submittedName>
</protein>